<evidence type="ECO:0000313" key="3">
    <source>
        <dbReference type="Proteomes" id="UP000438345"/>
    </source>
</evidence>
<evidence type="ECO:0000313" key="2">
    <source>
        <dbReference type="EMBL" id="QGZ92207.1"/>
    </source>
</evidence>
<dbReference type="InterPro" id="IPR037151">
    <property type="entry name" value="AlkB-like_sf"/>
</dbReference>
<gene>
    <name evidence="2" type="ORF">GQR42_24570</name>
</gene>
<dbReference type="InterPro" id="IPR027450">
    <property type="entry name" value="AlkB-like"/>
</dbReference>
<dbReference type="AlphaFoldDB" id="A0A857D9C6"/>
<dbReference type="Proteomes" id="UP000438345">
    <property type="component" value="Chromosome"/>
</dbReference>
<reference evidence="2 3" key="1">
    <citation type="submission" date="2019-12" db="EMBL/GenBank/DDBJ databases">
        <title>Complete genome sequence of Microcystis aeruginosa strain FD4.</title>
        <authorList>
            <person name="Urakawa H."/>
        </authorList>
    </citation>
    <scope>NUCLEOTIDE SEQUENCE [LARGE SCALE GENOMIC DNA]</scope>
    <source>
        <strain evidence="2 3">FD4</strain>
    </source>
</reference>
<dbReference type="Gene3D" id="2.60.120.590">
    <property type="entry name" value="Alpha-ketoglutarate-dependent dioxygenase AlkB-like"/>
    <property type="match status" value="1"/>
</dbReference>
<protein>
    <recommendedName>
        <fullName evidence="1">Alpha-ketoglutarate-dependent dioxygenase AlkB-like domain-containing protein</fullName>
    </recommendedName>
</protein>
<organism evidence="2 3">
    <name type="scientific">Microcystis aeruginosa FD4</name>
    <dbReference type="NCBI Taxonomy" id="2686288"/>
    <lineage>
        <taxon>Bacteria</taxon>
        <taxon>Bacillati</taxon>
        <taxon>Cyanobacteriota</taxon>
        <taxon>Cyanophyceae</taxon>
        <taxon>Oscillatoriophycideae</taxon>
        <taxon>Chroococcales</taxon>
        <taxon>Microcystaceae</taxon>
        <taxon>Microcystis</taxon>
    </lineage>
</organism>
<proteinExistence type="predicted"/>
<dbReference type="Pfam" id="PF13532">
    <property type="entry name" value="2OG-FeII_Oxy_2"/>
    <property type="match status" value="1"/>
</dbReference>
<dbReference type="EMBL" id="CP046973">
    <property type="protein sequence ID" value="QGZ92207.1"/>
    <property type="molecule type" value="Genomic_DNA"/>
</dbReference>
<accession>A0A857D9C6</accession>
<dbReference type="SUPFAM" id="SSF51197">
    <property type="entry name" value="Clavaminate synthase-like"/>
    <property type="match status" value="1"/>
</dbReference>
<sequence length="83" mass="9255">MAIIIMQKMPPSERKILIGELGKIIEEAPLFTPQMPKSGANFHYQMSNCGQLGWISDRSGYRYTTNHPITGKPWPPLALLGSV</sequence>
<feature type="domain" description="Alpha-ketoglutarate-dependent dioxygenase AlkB-like" evidence="1">
    <location>
        <begin position="5"/>
        <end position="77"/>
    </location>
</feature>
<evidence type="ECO:0000259" key="1">
    <source>
        <dbReference type="Pfam" id="PF13532"/>
    </source>
</evidence>
<name>A0A857D9C6_MICAE</name>